<dbReference type="EnsemblMetazoa" id="Aqu2.1.02598_001">
    <property type="protein sequence ID" value="Aqu2.1.02598_001"/>
    <property type="gene ID" value="Aqu2.1.02598"/>
</dbReference>
<sequence length="127" mass="14902">MHLQEPLCYTDSKIALYWIYGLDRDWKPIVQNCTDDIRKLIPPSKWKHCPERDNPSDLSSRGISMLELKNNSEWFNGPNWLSESKIESHTMTEMPDECAIELQAHERKQTLSLLTTNRYSLSHIIDI</sequence>
<reference evidence="1" key="1">
    <citation type="submission" date="2017-05" db="UniProtKB">
        <authorList>
            <consortium name="EnsemblMetazoa"/>
        </authorList>
    </citation>
    <scope>IDENTIFICATION</scope>
</reference>
<protein>
    <submittedName>
        <fullName evidence="1">Uncharacterized protein</fullName>
    </submittedName>
</protein>
<evidence type="ECO:0000313" key="1">
    <source>
        <dbReference type="EnsemblMetazoa" id="Aqu2.1.02598_001"/>
    </source>
</evidence>
<name>A0A1X7SKK5_AMPQE</name>
<dbReference type="OMA" id="AKRRINC"/>
<dbReference type="PANTHER" id="PTHR47331:SF6">
    <property type="entry name" value="DOUBLECORTIN DOMAIN-CONTAINING PROTEIN"/>
    <property type="match status" value="1"/>
</dbReference>
<dbReference type="PANTHER" id="PTHR47331">
    <property type="entry name" value="PHD-TYPE DOMAIN-CONTAINING PROTEIN"/>
    <property type="match status" value="1"/>
</dbReference>
<dbReference type="OrthoDB" id="5985631at2759"/>
<organism evidence="1">
    <name type="scientific">Amphimedon queenslandica</name>
    <name type="common">Sponge</name>
    <dbReference type="NCBI Taxonomy" id="400682"/>
    <lineage>
        <taxon>Eukaryota</taxon>
        <taxon>Metazoa</taxon>
        <taxon>Porifera</taxon>
        <taxon>Demospongiae</taxon>
        <taxon>Heteroscleromorpha</taxon>
        <taxon>Haplosclerida</taxon>
        <taxon>Niphatidae</taxon>
        <taxon>Amphimedon</taxon>
    </lineage>
</organism>
<dbReference type="InParanoid" id="A0A1X7SKK5"/>
<accession>A0A1X7SKK5</accession>
<dbReference type="AlphaFoldDB" id="A0A1X7SKK5"/>
<proteinExistence type="predicted"/>